<evidence type="ECO:0000313" key="2">
    <source>
        <dbReference type="EMBL" id="EXG83036.1"/>
    </source>
</evidence>
<evidence type="ECO:0000256" key="1">
    <source>
        <dbReference type="SAM" id="MobiDB-lite"/>
    </source>
</evidence>
<sequence>MHVMSLRIALMIGVASIASPCLTQGLHAGWCRGVGNKHQSAACAGGLPVVDQVGGERPQVNTNDLPLGGPTNPNWGLVSQPPVVQPPIPNQGPMAIPQPQQPPVLTPVLQPPVVQPPLPNQGPVA</sequence>
<proteinExistence type="predicted"/>
<comment type="caution">
    <text evidence="2">The sequence shown here is derived from an EMBL/GenBank/DDBJ whole genome shotgun (WGS) entry which is preliminary data.</text>
</comment>
<gene>
    <name evidence="2" type="ORF">G570DRAFT_0013</name>
</gene>
<reference evidence="2" key="1">
    <citation type="submission" date="2013-07" db="EMBL/GenBank/DDBJ databases">
        <authorList>
            <consortium name="DOE Joint Genome Institute"/>
            <person name="Kyrpides N."/>
            <person name="Huntemann M."/>
            <person name="Han J."/>
            <person name="Chen A."/>
            <person name="Mavromatis K."/>
            <person name="Markowitz V."/>
            <person name="Palaniappan K."/>
            <person name="Ivanova N."/>
            <person name="Schaumberg A."/>
            <person name="Pati A."/>
            <person name="Liolios K."/>
            <person name="Nordberg H.P."/>
            <person name="Cantor M.N."/>
            <person name="Hua S.X."/>
            <person name="Woyke T."/>
        </authorList>
    </citation>
    <scope>NUCLEOTIDE SEQUENCE [LARGE SCALE GENOMIC DNA]</scope>
    <source>
        <strain evidence="2">DSM 18422</strain>
    </source>
</reference>
<protein>
    <submittedName>
        <fullName evidence="2">Uncharacterized protein</fullName>
    </submittedName>
</protein>
<organism evidence="2">
    <name type="scientific">Sphingomonas jaspsi DSM 18422</name>
    <dbReference type="NCBI Taxonomy" id="1123268"/>
    <lineage>
        <taxon>Bacteria</taxon>
        <taxon>Pseudomonadati</taxon>
        <taxon>Pseudomonadota</taxon>
        <taxon>Alphaproteobacteria</taxon>
        <taxon>Sphingomonadales</taxon>
        <taxon>Sphingomonadaceae</taxon>
        <taxon>Sphingomonas</taxon>
    </lineage>
</organism>
<dbReference type="AlphaFoldDB" id="A0A011AM41"/>
<name>A0A011AM41_9SPHN</name>
<feature type="compositionally biased region" description="Pro residues" evidence="1">
    <location>
        <begin position="99"/>
        <end position="125"/>
    </location>
</feature>
<dbReference type="HOGENOM" id="CLU_1997496_0_0_5"/>
<dbReference type="EMBL" id="JFBW01000001">
    <property type="protein sequence ID" value="EXG83036.1"/>
    <property type="molecule type" value="Genomic_DNA"/>
</dbReference>
<accession>A0A011AM41</accession>
<feature type="region of interest" description="Disordered" evidence="1">
    <location>
        <begin position="56"/>
        <end position="125"/>
    </location>
</feature>
<feature type="non-terminal residue" evidence="2">
    <location>
        <position position="125"/>
    </location>
</feature>